<dbReference type="FunFam" id="1.10.390.10:FF:000003">
    <property type="entry name" value="Leukotriene A(4) hydrolase"/>
    <property type="match status" value="1"/>
</dbReference>
<keyword evidence="5 11" id="KW-0479">Metal-binding</keyword>
<dbReference type="GO" id="GO:0005829">
    <property type="term" value="C:cytosol"/>
    <property type="evidence" value="ECO:0007669"/>
    <property type="project" value="TreeGrafter"/>
</dbReference>
<dbReference type="Gene3D" id="2.60.40.1730">
    <property type="entry name" value="tricorn interacting facor f3 domain"/>
    <property type="match status" value="1"/>
</dbReference>
<dbReference type="GO" id="GO:0008270">
    <property type="term" value="F:zinc ion binding"/>
    <property type="evidence" value="ECO:0007669"/>
    <property type="project" value="InterPro"/>
</dbReference>
<dbReference type="Gene3D" id="1.25.40.320">
    <property type="entry name" value="Peptidase M1, leukotriene A4 hydrolase/aminopeptidase C-terminal domain"/>
    <property type="match status" value="1"/>
</dbReference>
<dbReference type="SMART" id="SM01263">
    <property type="entry name" value="Leuk-A4-hydro_C"/>
    <property type="match status" value="1"/>
</dbReference>
<dbReference type="EMBL" id="MU150239">
    <property type="protein sequence ID" value="KAF9466874.1"/>
    <property type="molecule type" value="Genomic_DNA"/>
</dbReference>
<dbReference type="InterPro" id="IPR034015">
    <property type="entry name" value="M1_LTA4H"/>
</dbReference>
<name>A0A9P5YDY0_9AGAR</name>
<comment type="similarity">
    <text evidence="2">Belongs to the peptidase M1 family.</text>
</comment>
<evidence type="ECO:0000256" key="9">
    <source>
        <dbReference type="PIRSR" id="PIRSR634015-1"/>
    </source>
</evidence>
<dbReference type="InterPro" id="IPR016024">
    <property type="entry name" value="ARM-type_fold"/>
</dbReference>
<organism evidence="13 14">
    <name type="scientific">Collybia nuda</name>
    <dbReference type="NCBI Taxonomy" id="64659"/>
    <lineage>
        <taxon>Eukaryota</taxon>
        <taxon>Fungi</taxon>
        <taxon>Dikarya</taxon>
        <taxon>Basidiomycota</taxon>
        <taxon>Agaricomycotina</taxon>
        <taxon>Agaricomycetes</taxon>
        <taxon>Agaricomycetidae</taxon>
        <taxon>Agaricales</taxon>
        <taxon>Tricholomatineae</taxon>
        <taxon>Clitocybaceae</taxon>
        <taxon>Collybia</taxon>
    </lineage>
</organism>
<dbReference type="GO" id="GO:0004177">
    <property type="term" value="F:aminopeptidase activity"/>
    <property type="evidence" value="ECO:0007669"/>
    <property type="project" value="TreeGrafter"/>
</dbReference>
<dbReference type="FunFam" id="3.30.2010.30:FF:000001">
    <property type="entry name" value="Leukotriene A(4) hydrolase"/>
    <property type="match status" value="1"/>
</dbReference>
<evidence type="ECO:0000313" key="13">
    <source>
        <dbReference type="EMBL" id="KAF9466874.1"/>
    </source>
</evidence>
<dbReference type="InterPro" id="IPR015211">
    <property type="entry name" value="Peptidase_M1_C"/>
</dbReference>
<dbReference type="CDD" id="cd09599">
    <property type="entry name" value="M1_LTA4H"/>
    <property type="match status" value="1"/>
</dbReference>
<dbReference type="Proteomes" id="UP000807353">
    <property type="component" value="Unassembled WGS sequence"/>
</dbReference>
<dbReference type="InterPro" id="IPR038502">
    <property type="entry name" value="M1_LTA-4_hydro/amino_C_sf"/>
</dbReference>
<feature type="binding site" evidence="10">
    <location>
        <begin position="131"/>
        <end position="133"/>
    </location>
    <ligand>
        <name>a peptide</name>
        <dbReference type="ChEBI" id="CHEBI:60466"/>
    </ligand>
</feature>
<keyword evidence="6" id="KW-0378">Hydrolase</keyword>
<dbReference type="PANTHER" id="PTHR45726">
    <property type="entry name" value="LEUKOTRIENE A-4 HYDROLASE"/>
    <property type="match status" value="1"/>
</dbReference>
<feature type="binding site" evidence="11">
    <location>
        <position position="308"/>
    </location>
    <ligand>
        <name>Zn(2+)</name>
        <dbReference type="ChEBI" id="CHEBI:29105"/>
        <note>catalytic</note>
    </ligand>
</feature>
<dbReference type="OrthoDB" id="79562at2759"/>
<keyword evidence="14" id="KW-1185">Reference proteome</keyword>
<proteinExistence type="inferred from homology"/>
<dbReference type="InterPro" id="IPR042097">
    <property type="entry name" value="Aminopeptidase_N-like_N_sf"/>
</dbReference>
<evidence type="ECO:0000256" key="4">
    <source>
        <dbReference type="ARBA" id="ARBA00022670"/>
    </source>
</evidence>
<evidence type="ECO:0000256" key="5">
    <source>
        <dbReference type="ARBA" id="ARBA00022723"/>
    </source>
</evidence>
<evidence type="ECO:0000256" key="2">
    <source>
        <dbReference type="ARBA" id="ARBA00010136"/>
    </source>
</evidence>
<feature type="binding site" evidence="11">
    <location>
        <position position="304"/>
    </location>
    <ligand>
        <name>Zn(2+)</name>
        <dbReference type="ChEBI" id="CHEBI:29105"/>
        <note>catalytic</note>
    </ligand>
</feature>
<dbReference type="FunFam" id="2.60.40.1730:FF:000004">
    <property type="entry name" value="Leukotriene A(4) hydrolase"/>
    <property type="match status" value="1"/>
</dbReference>
<feature type="binding site" evidence="10">
    <location>
        <begin position="593"/>
        <end position="595"/>
    </location>
    <ligand>
        <name>a peptide</name>
        <dbReference type="ChEBI" id="CHEBI:60466"/>
    </ligand>
</feature>
<feature type="active site" description="Proton donor" evidence="9">
    <location>
        <position position="393"/>
    </location>
</feature>
<feature type="domain" description="Peptidase M1 leukotriene A4 hydrolase/aminopeptidase C-terminal" evidence="12">
    <location>
        <begin position="479"/>
        <end position="635"/>
    </location>
</feature>
<dbReference type="GO" id="GO:0004301">
    <property type="term" value="F:epoxide hydrolase activity"/>
    <property type="evidence" value="ECO:0007669"/>
    <property type="project" value="TreeGrafter"/>
</dbReference>
<dbReference type="Gene3D" id="3.30.2010.30">
    <property type="match status" value="1"/>
</dbReference>
<dbReference type="SUPFAM" id="SSF63737">
    <property type="entry name" value="Leukotriene A4 hydrolase N-terminal domain"/>
    <property type="match status" value="1"/>
</dbReference>
<accession>A0A9P5YDY0</accession>
<feature type="active site" description="Proton acceptor" evidence="9">
    <location>
        <position position="305"/>
    </location>
</feature>
<feature type="binding site" evidence="11">
    <location>
        <position position="327"/>
    </location>
    <ligand>
        <name>Zn(2+)</name>
        <dbReference type="ChEBI" id="CHEBI:29105"/>
        <note>catalytic</note>
    </ligand>
</feature>
<evidence type="ECO:0000256" key="10">
    <source>
        <dbReference type="PIRSR" id="PIRSR634015-2"/>
    </source>
</evidence>
<keyword evidence="4" id="KW-0645">Protease</keyword>
<evidence type="ECO:0000256" key="3">
    <source>
        <dbReference type="ARBA" id="ARBA00022490"/>
    </source>
</evidence>
<comment type="cofactor">
    <cofactor evidence="11">
        <name>Zn(2+)</name>
        <dbReference type="ChEBI" id="CHEBI:29105"/>
    </cofactor>
    <text evidence="11">Binds 1 zinc ion per subunit.</text>
</comment>
<dbReference type="Pfam" id="PF09127">
    <property type="entry name" value="Leuk-A4-hydro_C"/>
    <property type="match status" value="1"/>
</dbReference>
<dbReference type="SUPFAM" id="SSF55486">
    <property type="entry name" value="Metalloproteases ('zincins'), catalytic domain"/>
    <property type="match status" value="1"/>
</dbReference>
<comment type="subcellular location">
    <subcellularLocation>
        <location evidence="1">Cytoplasm</location>
    </subcellularLocation>
</comment>
<dbReference type="GO" id="GO:0008237">
    <property type="term" value="F:metallopeptidase activity"/>
    <property type="evidence" value="ECO:0007669"/>
    <property type="project" value="UniProtKB-KW"/>
</dbReference>
<evidence type="ECO:0000256" key="6">
    <source>
        <dbReference type="ARBA" id="ARBA00022801"/>
    </source>
</evidence>
<dbReference type="PRINTS" id="PR00756">
    <property type="entry name" value="ALADIPTASE"/>
</dbReference>
<protein>
    <submittedName>
        <fullName evidence="13">Peptidase family M1-domain-containing protein</fullName>
    </submittedName>
</protein>
<dbReference type="InterPro" id="IPR014782">
    <property type="entry name" value="Peptidase_M1_dom"/>
</dbReference>
<keyword evidence="8" id="KW-0482">Metalloprotease</keyword>
<dbReference type="InterPro" id="IPR049980">
    <property type="entry name" value="LTA4H_cat"/>
</dbReference>
<dbReference type="Gene3D" id="1.10.390.10">
    <property type="entry name" value="Neutral Protease Domain 2"/>
    <property type="match status" value="1"/>
</dbReference>
<sequence length="639" mass="71721">MPDPTTQSNYLQITSEHVDLDWTLDFDTKVISGSAVHHLLIKEDNVKDAIFDTADLDISSVEIAGNSVNFSIKAKHEVMGSALHIELPSGQKSGNYIDVKVTYKTTSGCTALQWLSKEQTQGKSFPYLFSQCQPIYARAIAPLQDTPSAKIKYSAKVTSVLPVLLSAIRVSPPSNGPAHDGKVIGKDAVTYSYDQPVPIPSYLLAIAAGNVRYRPFPQFQDKQWTTGIWSEPEMIDRAYWEFSEDTARFLAAEENIVIPYKFGVYDLLVLPPSFPYGGMENACISFLTPTLVTGDRSLVDVVVHELTHSWFGNGVTHAEATHFWLNEGWTTYIERLLQEKLHTPAHRGFSYVIGSKALYDSLAQYQDRSKYQRLVIEFEAGEDPDDAYSSIPYEKGANFILYLERTLGGLDVFLPYVKDYVNTFIGKSITTAEWKAHLYGYFEKHGGAEKIKALDSVDWNAWFYGEGLKLPVEMEYDTSLAKQAYALAEKWDASRSTEDISQLDFKESDLKELNSNQIIVFLERLQSYDQLPGQHVKHLGDLYRLSTTSNAELRLRFYEVALKDPVSSAAKAFASEAVNWVIGDDGTGIIKGRMKFCRPIFRAASKVDKDLAVRIFGKAKDGFHPIARKLIEKDLGLVH</sequence>
<dbReference type="Pfam" id="PF01433">
    <property type="entry name" value="Peptidase_M1"/>
    <property type="match status" value="1"/>
</dbReference>
<keyword evidence="7 11" id="KW-0862">Zinc</keyword>
<evidence type="ECO:0000256" key="8">
    <source>
        <dbReference type="ARBA" id="ARBA00023049"/>
    </source>
</evidence>
<evidence type="ECO:0000256" key="1">
    <source>
        <dbReference type="ARBA" id="ARBA00004496"/>
    </source>
</evidence>
<comment type="caution">
    <text evidence="13">The sequence shown here is derived from an EMBL/GenBank/DDBJ whole genome shotgun (WGS) entry which is preliminary data.</text>
</comment>
<evidence type="ECO:0000313" key="14">
    <source>
        <dbReference type="Proteomes" id="UP000807353"/>
    </source>
</evidence>
<dbReference type="PANTHER" id="PTHR45726:SF3">
    <property type="entry name" value="LEUKOTRIENE A-4 HYDROLASE"/>
    <property type="match status" value="1"/>
</dbReference>
<reference evidence="13" key="1">
    <citation type="submission" date="2020-11" db="EMBL/GenBank/DDBJ databases">
        <authorList>
            <consortium name="DOE Joint Genome Institute"/>
            <person name="Ahrendt S."/>
            <person name="Riley R."/>
            <person name="Andreopoulos W."/>
            <person name="Labutti K."/>
            <person name="Pangilinan J."/>
            <person name="Ruiz-Duenas F.J."/>
            <person name="Barrasa J.M."/>
            <person name="Sanchez-Garcia M."/>
            <person name="Camarero S."/>
            <person name="Miyauchi S."/>
            <person name="Serrano A."/>
            <person name="Linde D."/>
            <person name="Babiker R."/>
            <person name="Drula E."/>
            <person name="Ayuso-Fernandez I."/>
            <person name="Pacheco R."/>
            <person name="Padilla G."/>
            <person name="Ferreira P."/>
            <person name="Barriuso J."/>
            <person name="Kellner H."/>
            <person name="Castanera R."/>
            <person name="Alfaro M."/>
            <person name="Ramirez L."/>
            <person name="Pisabarro A.G."/>
            <person name="Kuo A."/>
            <person name="Tritt A."/>
            <person name="Lipzen A."/>
            <person name="He G."/>
            <person name="Yan M."/>
            <person name="Ng V."/>
            <person name="Cullen D."/>
            <person name="Martin F."/>
            <person name="Rosso M.-N."/>
            <person name="Henrissat B."/>
            <person name="Hibbett D."/>
            <person name="Martinez A.T."/>
            <person name="Grigoriev I.V."/>
        </authorList>
    </citation>
    <scope>NUCLEOTIDE SEQUENCE</scope>
    <source>
        <strain evidence="13">CBS 247.69</strain>
    </source>
</reference>
<gene>
    <name evidence="13" type="ORF">BDZ94DRAFT_1295360</name>
</gene>
<evidence type="ECO:0000256" key="7">
    <source>
        <dbReference type="ARBA" id="ARBA00022833"/>
    </source>
</evidence>
<feature type="binding site" evidence="10">
    <location>
        <begin position="275"/>
        <end position="280"/>
    </location>
    <ligand>
        <name>a peptide</name>
        <dbReference type="ChEBI" id="CHEBI:60466"/>
    </ligand>
</feature>
<keyword evidence="3" id="KW-0963">Cytoplasm</keyword>
<dbReference type="GO" id="GO:0006508">
    <property type="term" value="P:proteolysis"/>
    <property type="evidence" value="ECO:0007669"/>
    <property type="project" value="UniProtKB-KW"/>
</dbReference>
<dbReference type="InterPro" id="IPR027268">
    <property type="entry name" value="Peptidase_M4/M1_CTD_sf"/>
</dbReference>
<evidence type="ECO:0000256" key="11">
    <source>
        <dbReference type="PIRSR" id="PIRSR634015-3"/>
    </source>
</evidence>
<dbReference type="InterPro" id="IPR001930">
    <property type="entry name" value="Peptidase_M1"/>
</dbReference>
<evidence type="ECO:0000259" key="12">
    <source>
        <dbReference type="SMART" id="SM01263"/>
    </source>
</evidence>
<dbReference type="Pfam" id="PF17900">
    <property type="entry name" value="Peptidase_M1_N"/>
    <property type="match status" value="1"/>
</dbReference>
<dbReference type="SUPFAM" id="SSF48371">
    <property type="entry name" value="ARM repeat"/>
    <property type="match status" value="1"/>
</dbReference>
<dbReference type="InterPro" id="IPR045357">
    <property type="entry name" value="Aminopeptidase_N-like_N"/>
</dbReference>
<dbReference type="AlphaFoldDB" id="A0A9P5YDY0"/>